<feature type="domain" description="DUF5777" evidence="2">
    <location>
        <begin position="83"/>
        <end position="246"/>
    </location>
</feature>
<feature type="chain" id="PRO_5037586035" description="DUF5777 domain-containing protein" evidence="1">
    <location>
        <begin position="28"/>
        <end position="301"/>
    </location>
</feature>
<dbReference type="RefSeq" id="WP_207683425.1">
    <property type="nucleotide sequence ID" value="NZ_CP061800.1"/>
</dbReference>
<dbReference type="EMBL" id="CP061800">
    <property type="protein sequence ID" value="QTA88847.1"/>
    <property type="molecule type" value="Genomic_DNA"/>
</dbReference>
<gene>
    <name evidence="3" type="ORF">dnm_048940</name>
</gene>
<feature type="signal peptide" evidence="1">
    <location>
        <begin position="1"/>
        <end position="27"/>
    </location>
</feature>
<dbReference type="AlphaFoldDB" id="A0A975BP49"/>
<keyword evidence="4" id="KW-1185">Reference proteome</keyword>
<evidence type="ECO:0000256" key="1">
    <source>
        <dbReference type="SAM" id="SignalP"/>
    </source>
</evidence>
<dbReference type="KEGG" id="dmm:dnm_048940"/>
<keyword evidence="1" id="KW-0732">Signal</keyword>
<dbReference type="InterPro" id="IPR045916">
    <property type="entry name" value="DUF5777"/>
</dbReference>
<protein>
    <recommendedName>
        <fullName evidence="2">DUF5777 domain-containing protein</fullName>
    </recommendedName>
</protein>
<name>A0A975BP49_9BACT</name>
<dbReference type="SUPFAM" id="SSF56935">
    <property type="entry name" value="Porins"/>
    <property type="match status" value="1"/>
</dbReference>
<evidence type="ECO:0000313" key="4">
    <source>
        <dbReference type="Proteomes" id="UP000663722"/>
    </source>
</evidence>
<dbReference type="Pfam" id="PF19089">
    <property type="entry name" value="DUF5777"/>
    <property type="match status" value="1"/>
</dbReference>
<organism evidence="3 4">
    <name type="scientific">Desulfonema magnum</name>
    <dbReference type="NCBI Taxonomy" id="45655"/>
    <lineage>
        <taxon>Bacteria</taxon>
        <taxon>Pseudomonadati</taxon>
        <taxon>Thermodesulfobacteriota</taxon>
        <taxon>Desulfobacteria</taxon>
        <taxon>Desulfobacterales</taxon>
        <taxon>Desulfococcaceae</taxon>
        <taxon>Desulfonema</taxon>
    </lineage>
</organism>
<reference evidence="3" key="1">
    <citation type="journal article" date="2021" name="Microb. Physiol.">
        <title>Proteogenomic Insights into the Physiology of Marine, Sulfate-Reducing, Filamentous Desulfonema limicola and Desulfonema magnum.</title>
        <authorList>
            <person name="Schnaars V."/>
            <person name="Wohlbrand L."/>
            <person name="Scheve S."/>
            <person name="Hinrichs C."/>
            <person name="Reinhardt R."/>
            <person name="Rabus R."/>
        </authorList>
    </citation>
    <scope>NUCLEOTIDE SEQUENCE</scope>
    <source>
        <strain evidence="3">4be13</strain>
    </source>
</reference>
<accession>A0A975BP49</accession>
<evidence type="ECO:0000259" key="2">
    <source>
        <dbReference type="Pfam" id="PF19089"/>
    </source>
</evidence>
<sequence length="301" mass="33681">MKNITRLKWTVSLVIIAILSLPSTVMADENLALYGLKGYAYTYSPLVVDGLHLQTGVMYSSFHGDNLFRDDNLNCRDGNIWAVPLSLTYGDGDWWEVSAATHWERWENTDFDVNENGIGDVFLGGKVRILRQDKGSFVDVSVMPYALISTGDRDKSVGDLYRYSASDEDDPSYGGNLLLGKRWDRFYLTGNVGLHYVDTDEDDNEDEDADNTTLFIGLTAEYQVSETVTTYAEFINKEHSNTTVYPESSPCYDEDSDEDIRELGIGVAWLKDQWGFKIHAGAGLTPTSPDVRVAALINLSF</sequence>
<evidence type="ECO:0000313" key="3">
    <source>
        <dbReference type="EMBL" id="QTA88847.1"/>
    </source>
</evidence>
<dbReference type="Proteomes" id="UP000663722">
    <property type="component" value="Chromosome"/>
</dbReference>
<proteinExistence type="predicted"/>